<name>A0A085ZX51_9FLAO</name>
<keyword evidence="2" id="KW-1185">Reference proteome</keyword>
<evidence type="ECO:0000313" key="1">
    <source>
        <dbReference type="EMBL" id="KFF09015.1"/>
    </source>
</evidence>
<comment type="caution">
    <text evidence="1">The sequence shown here is derived from an EMBL/GenBank/DDBJ whole genome shotgun (WGS) entry which is preliminary data.</text>
</comment>
<dbReference type="AlphaFoldDB" id="A0A085ZX51"/>
<gene>
    <name evidence="1" type="ORF">IX38_00410</name>
</gene>
<evidence type="ECO:0008006" key="3">
    <source>
        <dbReference type="Google" id="ProtNLM"/>
    </source>
</evidence>
<reference evidence="1 2" key="1">
    <citation type="submission" date="2014-07" db="EMBL/GenBank/DDBJ databases">
        <title>Genome of Chryseobacterium luteum DSM 18605.</title>
        <authorList>
            <person name="Stropko S.J."/>
            <person name="Pipes S.E."/>
            <person name="Newman J.D."/>
        </authorList>
    </citation>
    <scope>NUCLEOTIDE SEQUENCE [LARGE SCALE GENOMIC DNA]</scope>
    <source>
        <strain evidence="1 2">DSM 18605</strain>
    </source>
</reference>
<proteinExistence type="predicted"/>
<accession>A0A085ZX51</accession>
<evidence type="ECO:0000313" key="2">
    <source>
        <dbReference type="Proteomes" id="UP000028703"/>
    </source>
</evidence>
<sequence length="156" mass="18095">MIRFVLTVSIMRKLLLIFIIFCSVSLYGQSNKVGVTPPPRDVNQQPVKDKIFSKVDEKIKFNEKNLSQSFDYSIIDPDHKPNENTFVVSFVSEVHRKISNIKIETGKNQDITAELKRMLSHHNFYPASVNGQFVRSYCKLKFIFDYDNNSMKIISL</sequence>
<organism evidence="1 2">
    <name type="scientific">Chryseobacterium luteum</name>
    <dbReference type="NCBI Taxonomy" id="421531"/>
    <lineage>
        <taxon>Bacteria</taxon>
        <taxon>Pseudomonadati</taxon>
        <taxon>Bacteroidota</taxon>
        <taxon>Flavobacteriia</taxon>
        <taxon>Flavobacteriales</taxon>
        <taxon>Weeksellaceae</taxon>
        <taxon>Chryseobacterium group</taxon>
        <taxon>Chryseobacterium</taxon>
    </lineage>
</organism>
<dbReference type="EMBL" id="JPRO01000001">
    <property type="protein sequence ID" value="KFF09015.1"/>
    <property type="molecule type" value="Genomic_DNA"/>
</dbReference>
<protein>
    <recommendedName>
        <fullName evidence="3">TonB C-terminal domain-containing protein</fullName>
    </recommendedName>
</protein>
<dbReference type="Proteomes" id="UP000028703">
    <property type="component" value="Unassembled WGS sequence"/>
</dbReference>